<evidence type="ECO:0000313" key="2">
    <source>
        <dbReference type="EMBL" id="MQL95019.1"/>
    </source>
</evidence>
<evidence type="ECO:0000313" key="3">
    <source>
        <dbReference type="Proteomes" id="UP000652761"/>
    </source>
</evidence>
<dbReference type="AlphaFoldDB" id="A0A843VV10"/>
<proteinExistence type="predicted"/>
<evidence type="ECO:0000256" key="1">
    <source>
        <dbReference type="SAM" id="MobiDB-lite"/>
    </source>
</evidence>
<feature type="compositionally biased region" description="Basic and acidic residues" evidence="1">
    <location>
        <begin position="277"/>
        <end position="286"/>
    </location>
</feature>
<name>A0A843VV10_COLES</name>
<comment type="caution">
    <text evidence="2">The sequence shown here is derived from an EMBL/GenBank/DDBJ whole genome shotgun (WGS) entry which is preliminary data.</text>
</comment>
<reference evidence="2" key="1">
    <citation type="submission" date="2017-07" db="EMBL/GenBank/DDBJ databases">
        <title>Taro Niue Genome Assembly and Annotation.</title>
        <authorList>
            <person name="Atibalentja N."/>
            <person name="Keating K."/>
            <person name="Fields C.J."/>
        </authorList>
    </citation>
    <scope>NUCLEOTIDE SEQUENCE</scope>
    <source>
        <strain evidence="2">Niue_2</strain>
        <tissue evidence="2">Leaf</tissue>
    </source>
</reference>
<dbReference type="Proteomes" id="UP000652761">
    <property type="component" value="Unassembled WGS sequence"/>
</dbReference>
<feature type="region of interest" description="Disordered" evidence="1">
    <location>
        <begin position="516"/>
        <end position="535"/>
    </location>
</feature>
<feature type="region of interest" description="Disordered" evidence="1">
    <location>
        <begin position="252"/>
        <end position="292"/>
    </location>
</feature>
<dbReference type="EMBL" id="NMUH01001743">
    <property type="protein sequence ID" value="MQL95019.1"/>
    <property type="molecule type" value="Genomic_DNA"/>
</dbReference>
<organism evidence="2 3">
    <name type="scientific">Colocasia esculenta</name>
    <name type="common">Wild taro</name>
    <name type="synonym">Arum esculentum</name>
    <dbReference type="NCBI Taxonomy" id="4460"/>
    <lineage>
        <taxon>Eukaryota</taxon>
        <taxon>Viridiplantae</taxon>
        <taxon>Streptophyta</taxon>
        <taxon>Embryophyta</taxon>
        <taxon>Tracheophyta</taxon>
        <taxon>Spermatophyta</taxon>
        <taxon>Magnoliopsida</taxon>
        <taxon>Liliopsida</taxon>
        <taxon>Araceae</taxon>
        <taxon>Aroideae</taxon>
        <taxon>Colocasieae</taxon>
        <taxon>Colocasia</taxon>
    </lineage>
</organism>
<gene>
    <name evidence="2" type="ORF">Taro_027684</name>
</gene>
<sequence length="535" mass="59458">MLGPSCKQARLGRAVDAWDVQTRAVADVLGETVDKMSANGLTEVGWPEVRPDGNTLISSDAAILVDSVDPNWFSSELLILKRLFKKIFFDIIFSENTRIPIGLTLANNLIQPGLVSEDVRKTLGWLPAVIRLDALCAEHLQRWSCDDKTLSSNTHRQRSRSHQSFLYLNSPDSPGHVGTIETDYDLDAWDIPWVDKLYYPTSSRRRDLLAEGVCVLRCKTYCKWPTRIRLGNPGFDKAGRISPIRLKRSESGPARCVIRMDPPPGRGPGESTGFDSIRPDSPDPPRSDMPPALKIRPTPCESRLCSLDSQTHSSARKKTEGVLQLQDFFSAVADRKSGRWLRDLESGGRWETKKNLCSHFSQQETNRGGRWLCFHGKSSTMTMSLCFHSGKPTVVAASCQATKIVKEKQSGNRSDPAWKYGEQIDVPQAGKDKEIVEEEEACFDDGSDEGTNQDDEQIRYMDDKISKFPNTQIYKKKPLIYEIPKIPKKMGSDGSPIGDPPAVGWAPMGAPLESTQWGIGCMDGKVGRSGLESAD</sequence>
<accession>A0A843VV10</accession>
<protein>
    <submittedName>
        <fullName evidence="2">Uncharacterized protein</fullName>
    </submittedName>
</protein>
<keyword evidence="3" id="KW-1185">Reference proteome</keyword>